<evidence type="ECO:0000313" key="1">
    <source>
        <dbReference type="EMBL" id="SUB97722.1"/>
    </source>
</evidence>
<dbReference type="EMBL" id="UGTL01000002">
    <property type="protein sequence ID" value="SUB97722.1"/>
    <property type="molecule type" value="Genomic_DNA"/>
</dbReference>
<dbReference type="Proteomes" id="UP000254072">
    <property type="component" value="Unassembled WGS sequence"/>
</dbReference>
<gene>
    <name evidence="1" type="ORF">NCTC11157_02517</name>
</gene>
<evidence type="ECO:0000313" key="2">
    <source>
        <dbReference type="Proteomes" id="UP000254072"/>
    </source>
</evidence>
<name>A0A379EGG1_9BACT</name>
<sequence>MCEVFILSELFVAKTDKLNGNLVVREAFTMRSVRVLSQNRRKGRGGGNRCGKGLKGARGTSFFLGGLRELGGSRRTRGAGGF</sequence>
<dbReference type="AlphaFoldDB" id="A0A379EGG1"/>
<proteinExistence type="predicted"/>
<reference evidence="1 2" key="1">
    <citation type="submission" date="2018-06" db="EMBL/GenBank/DDBJ databases">
        <authorList>
            <consortium name="Pathogen Informatics"/>
            <person name="Doyle S."/>
        </authorList>
    </citation>
    <scope>NUCLEOTIDE SEQUENCE [LARGE SCALE GENOMIC DNA]</scope>
    <source>
        <strain evidence="1 2">NCTC11157</strain>
    </source>
</reference>
<organism evidence="1 2">
    <name type="scientific">Prevotella disiens</name>
    <dbReference type="NCBI Taxonomy" id="28130"/>
    <lineage>
        <taxon>Bacteria</taxon>
        <taxon>Pseudomonadati</taxon>
        <taxon>Bacteroidota</taxon>
        <taxon>Bacteroidia</taxon>
        <taxon>Bacteroidales</taxon>
        <taxon>Prevotellaceae</taxon>
        <taxon>Prevotella</taxon>
    </lineage>
</organism>
<protein>
    <submittedName>
        <fullName evidence="1">Uncharacterized protein</fullName>
    </submittedName>
</protein>
<accession>A0A379EGG1</accession>